<dbReference type="InterPro" id="IPR038883">
    <property type="entry name" value="AN11006-like"/>
</dbReference>
<name>A0A6A6U8S1_9PEZI</name>
<gene>
    <name evidence="2" type="ORF">BT63DRAFT_306972</name>
</gene>
<dbReference type="Proteomes" id="UP000799302">
    <property type="component" value="Unassembled WGS sequence"/>
</dbReference>
<protein>
    <recommendedName>
        <fullName evidence="1">DUF7730 domain-containing protein</fullName>
    </recommendedName>
</protein>
<evidence type="ECO:0000313" key="3">
    <source>
        <dbReference type="Proteomes" id="UP000799302"/>
    </source>
</evidence>
<reference evidence="2" key="1">
    <citation type="journal article" date="2020" name="Stud. Mycol.">
        <title>101 Dothideomycetes genomes: a test case for predicting lifestyles and emergence of pathogens.</title>
        <authorList>
            <person name="Haridas S."/>
            <person name="Albert R."/>
            <person name="Binder M."/>
            <person name="Bloem J."/>
            <person name="Labutti K."/>
            <person name="Salamov A."/>
            <person name="Andreopoulos B."/>
            <person name="Baker S."/>
            <person name="Barry K."/>
            <person name="Bills G."/>
            <person name="Bluhm B."/>
            <person name="Cannon C."/>
            <person name="Castanera R."/>
            <person name="Culley D."/>
            <person name="Daum C."/>
            <person name="Ezra D."/>
            <person name="Gonzalez J."/>
            <person name="Henrissat B."/>
            <person name="Kuo A."/>
            <person name="Liang C."/>
            <person name="Lipzen A."/>
            <person name="Lutzoni F."/>
            <person name="Magnuson J."/>
            <person name="Mondo S."/>
            <person name="Nolan M."/>
            <person name="Ohm R."/>
            <person name="Pangilinan J."/>
            <person name="Park H.-J."/>
            <person name="Ramirez L."/>
            <person name="Alfaro M."/>
            <person name="Sun H."/>
            <person name="Tritt A."/>
            <person name="Yoshinaga Y."/>
            <person name="Zwiers L.-H."/>
            <person name="Turgeon B."/>
            <person name="Goodwin S."/>
            <person name="Spatafora J."/>
            <person name="Crous P."/>
            <person name="Grigoriev I."/>
        </authorList>
    </citation>
    <scope>NUCLEOTIDE SEQUENCE</scope>
    <source>
        <strain evidence="2">CBS 115976</strain>
    </source>
</reference>
<dbReference type="Pfam" id="PF24864">
    <property type="entry name" value="DUF7730"/>
    <property type="match status" value="1"/>
</dbReference>
<keyword evidence="3" id="KW-1185">Reference proteome</keyword>
<accession>A0A6A6U8S1</accession>
<organism evidence="2 3">
    <name type="scientific">Microthyrium microscopicum</name>
    <dbReference type="NCBI Taxonomy" id="703497"/>
    <lineage>
        <taxon>Eukaryota</taxon>
        <taxon>Fungi</taxon>
        <taxon>Dikarya</taxon>
        <taxon>Ascomycota</taxon>
        <taxon>Pezizomycotina</taxon>
        <taxon>Dothideomycetes</taxon>
        <taxon>Dothideomycetes incertae sedis</taxon>
        <taxon>Microthyriales</taxon>
        <taxon>Microthyriaceae</taxon>
        <taxon>Microthyrium</taxon>
    </lineage>
</organism>
<feature type="domain" description="DUF7730" evidence="1">
    <location>
        <begin position="3"/>
        <end position="118"/>
    </location>
</feature>
<dbReference type="PANTHER" id="PTHR42085">
    <property type="entry name" value="F-BOX DOMAIN-CONTAINING PROTEIN"/>
    <property type="match status" value="1"/>
</dbReference>
<dbReference type="InterPro" id="IPR056632">
    <property type="entry name" value="DUF7730"/>
</dbReference>
<evidence type="ECO:0000259" key="1">
    <source>
        <dbReference type="Pfam" id="PF24864"/>
    </source>
</evidence>
<evidence type="ECO:0000313" key="2">
    <source>
        <dbReference type="EMBL" id="KAF2668016.1"/>
    </source>
</evidence>
<dbReference type="AlphaFoldDB" id="A0A6A6U8S1"/>
<dbReference type="OrthoDB" id="4757095at2759"/>
<proteinExistence type="predicted"/>
<dbReference type="EMBL" id="MU004237">
    <property type="protein sequence ID" value="KAF2668016.1"/>
    <property type="molecule type" value="Genomic_DNA"/>
</dbReference>
<sequence>MSSSSNFLSKLPLEIRQMIYAFALASQEMIVFHAVPNNRNNGQNTPTFKIHRSPGSRLNLSYQILQTCQQVYEEAKDILHHCNTFSLEDPNWYDPQSATYDFSPEQMSLIRHLSIRFHDWEEIESLAQYVADHLVLHIPKLRRLDCQFLWLEDGNHLYHASHPNYATERFRSISHLQQERQNILDCIQKLAHFPRLKSFQCTFPIHQIELVAQFLSTDGDMAHDELLKWSRDFSVHRKLMTMMIGVMRTRNYLVDVPLAWRFHAITAFDSWPDVFIVMIVNKLEHDILCQVTGDYGVMSGREPLEQ</sequence>
<dbReference type="PANTHER" id="PTHR42085:SF2">
    <property type="entry name" value="F-BOX DOMAIN-CONTAINING PROTEIN"/>
    <property type="match status" value="1"/>
</dbReference>